<dbReference type="SUPFAM" id="SSF52540">
    <property type="entry name" value="P-loop containing nucleoside triphosphate hydrolases"/>
    <property type="match status" value="1"/>
</dbReference>
<organism evidence="1 2">
    <name type="scientific">Gordonia araii NBRC 100433</name>
    <dbReference type="NCBI Taxonomy" id="1073574"/>
    <lineage>
        <taxon>Bacteria</taxon>
        <taxon>Bacillati</taxon>
        <taxon>Actinomycetota</taxon>
        <taxon>Actinomycetes</taxon>
        <taxon>Mycobacteriales</taxon>
        <taxon>Gordoniaceae</taxon>
        <taxon>Gordonia</taxon>
    </lineage>
</organism>
<evidence type="ECO:0000313" key="1">
    <source>
        <dbReference type="EMBL" id="GAB10795.1"/>
    </source>
</evidence>
<sequence>MLIWINGAFGAGKTQVAHELQRRLGRAHVADPELIGYAIHKMLPPGSRDDFQDRPQWRAAVAETLRQADAEADSPVIVPMTMVDPVYFDETVGTLRDAGTDVRHVALVASPETLRRRLAGRVSSVLAAVLGRDETWATAQIDRCVTALADERFAVHIDTDERSLDEVVEAVAAAVDVELTAGRLGPVRSGARRLEVAARHIRL</sequence>
<dbReference type="OrthoDB" id="9799092at2"/>
<dbReference type="InterPro" id="IPR027417">
    <property type="entry name" value="P-loop_NTPase"/>
</dbReference>
<dbReference type="RefSeq" id="WP_007322870.1">
    <property type="nucleotide sequence ID" value="NZ_BAEE01000062.1"/>
</dbReference>
<dbReference type="STRING" id="1073574.GOARA_062_00630"/>
<name>G7H4M0_9ACTN</name>
<comment type="caution">
    <text evidence="1">The sequence shown here is derived from an EMBL/GenBank/DDBJ whole genome shotgun (WGS) entry which is preliminary data.</text>
</comment>
<gene>
    <name evidence="1" type="ORF">GOARA_062_00630</name>
</gene>
<keyword evidence="2" id="KW-1185">Reference proteome</keyword>
<dbReference type="Gene3D" id="3.40.50.300">
    <property type="entry name" value="P-loop containing nucleotide triphosphate hydrolases"/>
    <property type="match status" value="1"/>
</dbReference>
<dbReference type="AlphaFoldDB" id="G7H4M0"/>
<dbReference type="Pfam" id="PF13671">
    <property type="entry name" value="AAA_33"/>
    <property type="match status" value="1"/>
</dbReference>
<reference evidence="1 2" key="1">
    <citation type="submission" date="2011-11" db="EMBL/GenBank/DDBJ databases">
        <title>Whole genome shotgun sequence of Gordonia araii NBRC 100433.</title>
        <authorList>
            <person name="Yoshida Y."/>
            <person name="Hosoyama A."/>
            <person name="Tsuchikane K."/>
            <person name="Katsumata H."/>
            <person name="Yamazaki S."/>
            <person name="Fujita N."/>
        </authorList>
    </citation>
    <scope>NUCLEOTIDE SEQUENCE [LARGE SCALE GENOMIC DNA]</scope>
    <source>
        <strain evidence="1 2">NBRC 100433</strain>
    </source>
</reference>
<proteinExistence type="predicted"/>
<protein>
    <submittedName>
        <fullName evidence="1">Uncharacterized protein</fullName>
    </submittedName>
</protein>
<accession>G7H4M0</accession>
<dbReference type="EMBL" id="BAEE01000062">
    <property type="protein sequence ID" value="GAB10795.1"/>
    <property type="molecule type" value="Genomic_DNA"/>
</dbReference>
<evidence type="ECO:0000313" key="2">
    <source>
        <dbReference type="Proteomes" id="UP000035088"/>
    </source>
</evidence>
<dbReference type="Proteomes" id="UP000035088">
    <property type="component" value="Unassembled WGS sequence"/>
</dbReference>